<dbReference type="GO" id="GO:0005886">
    <property type="term" value="C:plasma membrane"/>
    <property type="evidence" value="ECO:0007669"/>
    <property type="project" value="UniProtKB-SubCell"/>
</dbReference>
<dbReference type="GO" id="GO:0005549">
    <property type="term" value="F:odorant binding"/>
    <property type="evidence" value="ECO:0007669"/>
    <property type="project" value="InterPro"/>
</dbReference>
<proteinExistence type="inferred from homology"/>
<dbReference type="Proteomes" id="UP001160148">
    <property type="component" value="Unassembled WGS sequence"/>
</dbReference>
<feature type="transmembrane region" description="Helical" evidence="10">
    <location>
        <begin position="326"/>
        <end position="348"/>
    </location>
</feature>
<feature type="transmembrane region" description="Helical" evidence="10">
    <location>
        <begin position="130"/>
        <end position="152"/>
    </location>
</feature>
<evidence type="ECO:0000256" key="6">
    <source>
        <dbReference type="ARBA" id="ARBA00022989"/>
    </source>
</evidence>
<evidence type="ECO:0000256" key="4">
    <source>
        <dbReference type="ARBA" id="ARBA00022692"/>
    </source>
</evidence>
<keyword evidence="5 10" id="KW-0552">Olfaction</keyword>
<feature type="transmembrane region" description="Helical" evidence="10">
    <location>
        <begin position="37"/>
        <end position="64"/>
    </location>
</feature>
<evidence type="ECO:0000256" key="3">
    <source>
        <dbReference type="ARBA" id="ARBA00022606"/>
    </source>
</evidence>
<dbReference type="GO" id="GO:0004984">
    <property type="term" value="F:olfactory receptor activity"/>
    <property type="evidence" value="ECO:0007669"/>
    <property type="project" value="InterPro"/>
</dbReference>
<evidence type="ECO:0000256" key="9">
    <source>
        <dbReference type="ARBA" id="ARBA00023224"/>
    </source>
</evidence>
<comment type="caution">
    <text evidence="10">Lacks conserved residue(s) required for the propagation of feature annotation.</text>
</comment>
<gene>
    <name evidence="11" type="ORF">MEUPH1_LOCUS7920</name>
</gene>
<comment type="subcellular location">
    <subcellularLocation>
        <location evidence="1 10">Cell membrane</location>
        <topology evidence="1 10">Multi-pass membrane protein</topology>
    </subcellularLocation>
</comment>
<sequence length="423" mass="49345">MDTRNDKNHVFHFELAKCIGLYQILDPGSLKYRGQNVYHIVAACILLTMFVNSMLLNVSGVYYWTDNLSISVDCFWKAETSMYLVYKMWIVVGHSNDIWDCLSITRYDFTSFSLRNRHILDLFRGRSVRFTTMFAIVYSCFPASYLVSTLVYRNDVLPVKNHDGSVGFYRQNVMNFYLMVSDATYNTNYTTFYLVEAVHLSMMVMSFLIFDIVLVTLCIGICSQMQMICSAFKSVGHKSLCYSHSPIDHTDKINKKRNEHDLVYAELKTIIIDHQAVMEKYEDFLALFRRVLLSQIVISSLSVITLSFIFIMSFSDDDRFKDMDVAFKKMICPILAILIQVYIVCYLFDYLHDQKDSIIFALYSSNWTEMDMKCKKLILSTMKMNNANQKKLKFTITRIVNLEMFYKIMGNCYTVVSVLVNYI</sequence>
<keyword evidence="12" id="KW-1185">Reference proteome</keyword>
<keyword evidence="9 10" id="KW-0807">Transducer</keyword>
<comment type="similarity">
    <text evidence="10">Belongs to the insect chemoreceptor superfamily. Heteromeric odorant receptor channel (TC 1.A.69) family.</text>
</comment>
<feature type="transmembrane region" description="Helical" evidence="10">
    <location>
        <begin position="291"/>
        <end position="314"/>
    </location>
</feature>
<dbReference type="Pfam" id="PF02949">
    <property type="entry name" value="7tm_6"/>
    <property type="match status" value="1"/>
</dbReference>
<keyword evidence="7 10" id="KW-0472">Membrane</keyword>
<evidence type="ECO:0000256" key="7">
    <source>
        <dbReference type="ARBA" id="ARBA00023136"/>
    </source>
</evidence>
<keyword evidence="6 10" id="KW-1133">Transmembrane helix</keyword>
<dbReference type="PANTHER" id="PTHR21137">
    <property type="entry name" value="ODORANT RECEPTOR"/>
    <property type="match status" value="1"/>
</dbReference>
<comment type="caution">
    <text evidence="11">The sequence shown here is derived from an EMBL/GenBank/DDBJ whole genome shotgun (WGS) entry which is preliminary data.</text>
</comment>
<keyword evidence="8 10" id="KW-0675">Receptor</keyword>
<reference evidence="11 12" key="1">
    <citation type="submission" date="2023-01" db="EMBL/GenBank/DDBJ databases">
        <authorList>
            <person name="Whitehead M."/>
        </authorList>
    </citation>
    <scope>NUCLEOTIDE SEQUENCE [LARGE SCALE GENOMIC DNA]</scope>
</reference>
<keyword evidence="2" id="KW-1003">Cell membrane</keyword>
<evidence type="ECO:0000256" key="8">
    <source>
        <dbReference type="ARBA" id="ARBA00023170"/>
    </source>
</evidence>
<dbReference type="PANTHER" id="PTHR21137:SF35">
    <property type="entry name" value="ODORANT RECEPTOR 19A-RELATED"/>
    <property type="match status" value="1"/>
</dbReference>
<name>A0AAV0W6X4_9HEMI</name>
<keyword evidence="4 10" id="KW-0812">Transmembrane</keyword>
<keyword evidence="3 10" id="KW-0716">Sensory transduction</keyword>
<evidence type="ECO:0000256" key="2">
    <source>
        <dbReference type="ARBA" id="ARBA00022475"/>
    </source>
</evidence>
<organism evidence="11 12">
    <name type="scientific">Macrosiphum euphorbiae</name>
    <name type="common">potato aphid</name>
    <dbReference type="NCBI Taxonomy" id="13131"/>
    <lineage>
        <taxon>Eukaryota</taxon>
        <taxon>Metazoa</taxon>
        <taxon>Ecdysozoa</taxon>
        <taxon>Arthropoda</taxon>
        <taxon>Hexapoda</taxon>
        <taxon>Insecta</taxon>
        <taxon>Pterygota</taxon>
        <taxon>Neoptera</taxon>
        <taxon>Paraneoptera</taxon>
        <taxon>Hemiptera</taxon>
        <taxon>Sternorrhyncha</taxon>
        <taxon>Aphidomorpha</taxon>
        <taxon>Aphidoidea</taxon>
        <taxon>Aphididae</taxon>
        <taxon>Macrosiphini</taxon>
        <taxon>Macrosiphum</taxon>
    </lineage>
</organism>
<protein>
    <recommendedName>
        <fullName evidence="10">Odorant receptor</fullName>
    </recommendedName>
</protein>
<evidence type="ECO:0000313" key="12">
    <source>
        <dbReference type="Proteomes" id="UP001160148"/>
    </source>
</evidence>
<evidence type="ECO:0000256" key="5">
    <source>
        <dbReference type="ARBA" id="ARBA00022725"/>
    </source>
</evidence>
<dbReference type="InterPro" id="IPR004117">
    <property type="entry name" value="7tm6_olfct_rcpt"/>
</dbReference>
<evidence type="ECO:0000256" key="1">
    <source>
        <dbReference type="ARBA" id="ARBA00004651"/>
    </source>
</evidence>
<evidence type="ECO:0000256" key="10">
    <source>
        <dbReference type="RuleBase" id="RU351113"/>
    </source>
</evidence>
<dbReference type="GO" id="GO:0007165">
    <property type="term" value="P:signal transduction"/>
    <property type="evidence" value="ECO:0007669"/>
    <property type="project" value="UniProtKB-KW"/>
</dbReference>
<dbReference type="EMBL" id="CARXXK010000001">
    <property type="protein sequence ID" value="CAI6351590.1"/>
    <property type="molecule type" value="Genomic_DNA"/>
</dbReference>
<accession>A0AAV0W6X4</accession>
<feature type="transmembrane region" description="Helical" evidence="10">
    <location>
        <begin position="200"/>
        <end position="223"/>
    </location>
</feature>
<evidence type="ECO:0000313" key="11">
    <source>
        <dbReference type="EMBL" id="CAI6351590.1"/>
    </source>
</evidence>
<dbReference type="AlphaFoldDB" id="A0AAV0W6X4"/>